<proteinExistence type="predicted"/>
<dbReference type="RefSeq" id="WP_343755996.1">
    <property type="nucleotide sequence ID" value="NZ_BAAADB010000004.1"/>
</dbReference>
<dbReference type="Proteomes" id="UP001500191">
    <property type="component" value="Unassembled WGS sequence"/>
</dbReference>
<evidence type="ECO:0000313" key="1">
    <source>
        <dbReference type="EMBL" id="GAA0501635.1"/>
    </source>
</evidence>
<organism evidence="1 2">
    <name type="scientific">Deinococcus depolymerans</name>
    <dbReference type="NCBI Taxonomy" id="392408"/>
    <lineage>
        <taxon>Bacteria</taxon>
        <taxon>Thermotogati</taxon>
        <taxon>Deinococcota</taxon>
        <taxon>Deinococci</taxon>
        <taxon>Deinococcales</taxon>
        <taxon>Deinococcaceae</taxon>
        <taxon>Deinococcus</taxon>
    </lineage>
</organism>
<accession>A0ABP3LJI3</accession>
<evidence type="ECO:0000313" key="2">
    <source>
        <dbReference type="Proteomes" id="UP001500191"/>
    </source>
</evidence>
<evidence type="ECO:0008006" key="3">
    <source>
        <dbReference type="Google" id="ProtNLM"/>
    </source>
</evidence>
<keyword evidence="2" id="KW-1185">Reference proteome</keyword>
<sequence length="148" mass="15889">MTRGTSSIPATRLAANLHLLATVGLTTAQQVQLLGLDARAVRLALPTGLPLPVSPEQQQRIRSSVEIAQAVHVLYNRYPERWFTRENNRPPFDGQTPLAYVLAGGTAALVATHRSLLADLNGLFSTSLESRALAGSLPQPDIEVDASL</sequence>
<name>A0ABP3LJI3_9DEIO</name>
<reference evidence="2" key="1">
    <citation type="journal article" date="2019" name="Int. J. Syst. Evol. Microbiol.">
        <title>The Global Catalogue of Microorganisms (GCM) 10K type strain sequencing project: providing services to taxonomists for standard genome sequencing and annotation.</title>
        <authorList>
            <consortium name="The Broad Institute Genomics Platform"/>
            <consortium name="The Broad Institute Genome Sequencing Center for Infectious Disease"/>
            <person name="Wu L."/>
            <person name="Ma J."/>
        </authorList>
    </citation>
    <scope>NUCLEOTIDE SEQUENCE [LARGE SCALE GENOMIC DNA]</scope>
    <source>
        <strain evidence="2">JCM 14368</strain>
    </source>
</reference>
<comment type="caution">
    <text evidence="1">The sequence shown here is derived from an EMBL/GenBank/DDBJ whole genome shotgun (WGS) entry which is preliminary data.</text>
</comment>
<protein>
    <recommendedName>
        <fullName evidence="3">DUF2384 domain-containing protein</fullName>
    </recommendedName>
</protein>
<dbReference type="EMBL" id="BAAADB010000004">
    <property type="protein sequence ID" value="GAA0501635.1"/>
    <property type="molecule type" value="Genomic_DNA"/>
</dbReference>
<gene>
    <name evidence="1" type="ORF">GCM10008937_06420</name>
</gene>